<comment type="caution">
    <text evidence="2">The sequence shown here is derived from an EMBL/GenBank/DDBJ whole genome shotgun (WGS) entry which is preliminary data.</text>
</comment>
<gene>
    <name evidence="2" type="ORF">CKY28_03740</name>
</gene>
<dbReference type="InterPro" id="IPR007047">
    <property type="entry name" value="Flp_Fap"/>
</dbReference>
<feature type="transmembrane region" description="Helical" evidence="1">
    <location>
        <begin position="21"/>
        <end position="45"/>
    </location>
</feature>
<dbReference type="AlphaFoldDB" id="A0A2A2SH15"/>
<evidence type="ECO:0000313" key="2">
    <source>
        <dbReference type="EMBL" id="PAX08505.1"/>
    </source>
</evidence>
<keyword evidence="1" id="KW-0472">Membrane</keyword>
<proteinExistence type="predicted"/>
<evidence type="ECO:0000256" key="1">
    <source>
        <dbReference type="SAM" id="Phobius"/>
    </source>
</evidence>
<reference evidence="3" key="1">
    <citation type="submission" date="2017-09" db="EMBL/GenBank/DDBJ databases">
        <authorList>
            <person name="Feng G."/>
            <person name="Zhu H."/>
        </authorList>
    </citation>
    <scope>NUCLEOTIDE SEQUENCE [LARGE SCALE GENOMIC DNA]</scope>
    <source>
        <strain evidence="3">1PNM-20</strain>
    </source>
</reference>
<dbReference type="Proteomes" id="UP000218151">
    <property type="component" value="Unassembled WGS sequence"/>
</dbReference>
<protein>
    <submittedName>
        <fullName evidence="2">Flp family type IVb pilin</fullName>
    </submittedName>
</protein>
<sequence length="66" mass="7097">MRPLRPLLVQFRAFLEDKRGGTAIEYGLIAALIVIAMMSALSAFADTAIGIWNFVGNAVVDSDPTT</sequence>
<keyword evidence="3" id="KW-1185">Reference proteome</keyword>
<dbReference type="Pfam" id="PF04964">
    <property type="entry name" value="Flp_Fap"/>
    <property type="match status" value="1"/>
</dbReference>
<dbReference type="EMBL" id="NSLI01000002">
    <property type="protein sequence ID" value="PAX08505.1"/>
    <property type="molecule type" value="Genomic_DNA"/>
</dbReference>
<name>A0A2A2SH15_9SPHN</name>
<organism evidence="2 3">
    <name type="scientific">Sphingomonas lenta</name>
    <dbReference type="NCBI Taxonomy" id="1141887"/>
    <lineage>
        <taxon>Bacteria</taxon>
        <taxon>Pseudomonadati</taxon>
        <taxon>Pseudomonadota</taxon>
        <taxon>Alphaproteobacteria</taxon>
        <taxon>Sphingomonadales</taxon>
        <taxon>Sphingomonadaceae</taxon>
        <taxon>Sphingomonas</taxon>
    </lineage>
</organism>
<dbReference type="OrthoDB" id="5325135at2"/>
<evidence type="ECO:0000313" key="3">
    <source>
        <dbReference type="Proteomes" id="UP000218151"/>
    </source>
</evidence>
<dbReference type="RefSeq" id="WP_095997015.1">
    <property type="nucleotide sequence ID" value="NZ_NSLI01000002.1"/>
</dbReference>
<keyword evidence="1" id="KW-1133">Transmembrane helix</keyword>
<keyword evidence="1" id="KW-0812">Transmembrane</keyword>
<accession>A0A2A2SH15</accession>